<gene>
    <name evidence="1" type="ORF">BIN_B_03958</name>
</gene>
<proteinExistence type="predicted"/>
<sequence>MQPGQQILAWSVGRRRCGNDGPVRVLGSGGGQAMGHVGEIEVGMLEEVLVQAVGLGSKRRGAAGGNRPEP</sequence>
<evidence type="ECO:0000313" key="1">
    <source>
        <dbReference type="EMBL" id="VTP01265.1"/>
    </source>
</evidence>
<dbReference type="EMBL" id="LR589114">
    <property type="protein sequence ID" value="VTP01265.1"/>
    <property type="molecule type" value="Genomic_DNA"/>
</dbReference>
<name>A0A653EUP9_9MYCO</name>
<organism evidence="1">
    <name type="scientific">Mycobacterium riyadhense</name>
    <dbReference type="NCBI Taxonomy" id="486698"/>
    <lineage>
        <taxon>Bacteria</taxon>
        <taxon>Bacillati</taxon>
        <taxon>Actinomycetota</taxon>
        <taxon>Actinomycetes</taxon>
        <taxon>Mycobacteriales</taxon>
        <taxon>Mycobacteriaceae</taxon>
        <taxon>Mycobacterium</taxon>
    </lineage>
</organism>
<reference evidence="1" key="1">
    <citation type="submission" date="2019-05" db="EMBL/GenBank/DDBJ databases">
        <authorList>
            <person name="Naeem R."/>
            <person name="Antony C."/>
            <person name="Guan Q."/>
        </authorList>
    </citation>
    <scope>NUCLEOTIDE SEQUENCE</scope>
    <source>
        <strain evidence="1">2</strain>
    </source>
</reference>
<accession>A0A653EUP9</accession>
<protein>
    <submittedName>
        <fullName evidence="1">Uncharacterized protein</fullName>
    </submittedName>
</protein>
<dbReference type="AlphaFoldDB" id="A0A653EUP9"/>